<dbReference type="Proteomes" id="UP000824410">
    <property type="component" value="Unassembled WGS sequence"/>
</dbReference>
<dbReference type="Pfam" id="PF20249">
    <property type="entry name" value="VasX_N"/>
    <property type="match status" value="1"/>
</dbReference>
<protein>
    <recommendedName>
        <fullName evidence="2">Toxin VasX N-terminal region domain-containing protein</fullName>
    </recommendedName>
</protein>
<dbReference type="EMBL" id="SHDO01000005">
    <property type="protein sequence ID" value="MBX6979566.1"/>
    <property type="molecule type" value="Genomic_DNA"/>
</dbReference>
<keyword evidence="1" id="KW-0812">Transmembrane</keyword>
<accession>A0AAP2JVS8</accession>
<feature type="domain" description="Toxin VasX N-terminal region" evidence="2">
    <location>
        <begin position="10"/>
        <end position="168"/>
    </location>
</feature>
<feature type="transmembrane region" description="Helical" evidence="1">
    <location>
        <begin position="759"/>
        <end position="780"/>
    </location>
</feature>
<dbReference type="AlphaFoldDB" id="A0AAP2JVS8"/>
<reference evidence="3" key="1">
    <citation type="submission" date="2019-02" db="EMBL/GenBank/DDBJ databases">
        <title>Genomic characterization of isolates from hospital effluents in KZN, South Africa.</title>
        <authorList>
            <person name="Ntshobeni N."/>
            <person name="Allam M."/>
            <person name="Ismail A."/>
            <person name="Amoako D."/>
            <person name="Essack S."/>
            <person name="Chenia H."/>
        </authorList>
    </citation>
    <scope>NUCLEOTIDE SEQUENCE</scope>
    <source>
        <strain evidence="3">AFE97_S1</strain>
    </source>
</reference>
<keyword evidence="1" id="KW-0472">Membrane</keyword>
<gene>
    <name evidence="3" type="ORF">EX242_04705</name>
</gene>
<feature type="transmembrane region" description="Helical" evidence="1">
    <location>
        <begin position="815"/>
        <end position="834"/>
    </location>
</feature>
<name>A0AAP2JVS8_PRORE</name>
<dbReference type="RefSeq" id="WP_129466698.1">
    <property type="nucleotide sequence ID" value="NZ_QVPC01000004.1"/>
</dbReference>
<evidence type="ECO:0000313" key="4">
    <source>
        <dbReference type="Proteomes" id="UP000824410"/>
    </source>
</evidence>
<organism evidence="3 4">
    <name type="scientific">Providencia rettgeri</name>
    <dbReference type="NCBI Taxonomy" id="587"/>
    <lineage>
        <taxon>Bacteria</taxon>
        <taxon>Pseudomonadati</taxon>
        <taxon>Pseudomonadota</taxon>
        <taxon>Gammaproteobacteria</taxon>
        <taxon>Enterobacterales</taxon>
        <taxon>Morganellaceae</taxon>
        <taxon>Providencia</taxon>
    </lineage>
</organism>
<proteinExistence type="predicted"/>
<sequence length="881" mass="100151">MTEQNQSQGCNFCIRQGLPILLARPAIMSKQDILPVMPQSIHVPVEAQGETAYTLRLLRSGYLNIWDEIGNEWINYYITEEGFYYPLPPDGDVPDNVVSGKIKPCISQPEELAKASLITLPMMPKGMKNGQFWFAWSEVKWTDTIRKQFEEKSHREQYMQRFDMDAWLNNQNTEQALPLAQIENTIAEYNQHAQKSQMRDWSTSLLSRALDGFITYSYRFKTQWFTPTASGEKIETAVQSQNDQLDPRGAIFVLQDPTGILKDLPTLIQYELDKNVYSRPDIERKVALYGAISSLKAGMRTDFERAYTAETEFNDKIARGGVFEYLHVRNKPAIETIYTPVRDKRMSAAADANWAKYQQYYYADAVDDFRLKFQKILTEYNQRVVSPRTKLYLDWFQSSTLQYYFQQYFDPNDLLSGIAYTTIVSYCITNMSDKKGSLDFFHQSLLNNLSDPSNILGRALVLNQAILAEKIDEATAQQSIEVLELPWSTIDQNISVSKITLPWSGLADAFAKVIEPQRLASQSVIAIYLGRLATSTMKAFDSTINSPKVYAFAVAIGAFQNKEIVRVHEKAKFGHFVKKVSDALIRLSDSNNTLNESEIRRLAHEELKRLRVSGLPMNKNKILDYWVDIDTRELDRVKQLPPQQQERALTKLLRLFSETEATNYAQYRTSMTSGTGKSAIVVSAGGLSVILQSLALFHSADLSDKKTLSEDQFEAHSRFLSGIAGIISGTIGVLDESVQRFVLLRSFKNITAYNTLKTVGVRLGVGAGIVAVAFDIFHVIDEKENKNYGIMTAYLFSALSGVWLILAALFSTIPIFGTVIAVLIALGTAIFIAYEGQDNIQKWLEQCWWRRVPKHIPVYKWPEIYPSMWMEMAEFKRAIGQ</sequence>
<feature type="transmembrane region" description="Helical" evidence="1">
    <location>
        <begin position="792"/>
        <end position="809"/>
    </location>
</feature>
<dbReference type="InterPro" id="IPR046864">
    <property type="entry name" value="VasX_N"/>
</dbReference>
<dbReference type="NCBIfam" id="NF041559">
    <property type="entry name" value="BTH_I2691_fam"/>
    <property type="match status" value="1"/>
</dbReference>
<evidence type="ECO:0000256" key="1">
    <source>
        <dbReference type="SAM" id="Phobius"/>
    </source>
</evidence>
<keyword evidence="1" id="KW-1133">Transmembrane helix</keyword>
<comment type="caution">
    <text evidence="3">The sequence shown here is derived from an EMBL/GenBank/DDBJ whole genome shotgun (WGS) entry which is preliminary data.</text>
</comment>
<evidence type="ECO:0000313" key="3">
    <source>
        <dbReference type="EMBL" id="MBX6979566.1"/>
    </source>
</evidence>
<dbReference type="InterPro" id="IPR048126">
    <property type="entry name" value="Toxin_VasX"/>
</dbReference>
<evidence type="ECO:0000259" key="2">
    <source>
        <dbReference type="Pfam" id="PF20249"/>
    </source>
</evidence>
<dbReference type="CDD" id="cd20707">
    <property type="entry name" value="MIX_III"/>
    <property type="match status" value="1"/>
</dbReference>